<evidence type="ECO:0000259" key="2">
    <source>
        <dbReference type="Pfam" id="PF00206"/>
    </source>
</evidence>
<proteinExistence type="inferred from homology"/>
<dbReference type="InterPro" id="IPR024083">
    <property type="entry name" value="Fumarase/histidase_N"/>
</dbReference>
<name>A0ABY6B2I8_9BURK</name>
<dbReference type="EMBL" id="CP104562">
    <property type="protein sequence ID" value="UXH79608.1"/>
    <property type="molecule type" value="Genomic_DNA"/>
</dbReference>
<organism evidence="3 4">
    <name type="scientific">Roseateles amylovorans</name>
    <dbReference type="NCBI Taxonomy" id="2978473"/>
    <lineage>
        <taxon>Bacteria</taxon>
        <taxon>Pseudomonadati</taxon>
        <taxon>Pseudomonadota</taxon>
        <taxon>Betaproteobacteria</taxon>
        <taxon>Burkholderiales</taxon>
        <taxon>Sphaerotilaceae</taxon>
        <taxon>Roseateles</taxon>
    </lineage>
</organism>
<sequence>MLFEVFLSSPAVEAVFSPTAVVQAMMDVEAALARAQARAGLMPATAAQAIVSLCRAELYDVPALLAAAPRAGSLAMPVVQRLRETVALFDPSAAAYVHRSAAAQDIVDTAMVLCTREALRLIDDDLLTLCGHLLDLAERHEAVPMLGRTLMQPAQVISFRFKVMNWLMPLLRSAEMLRRQADAALMLQFGGPVGTLDSLGEHAEAVLEAMSQDLRLAVPDMCWHTQRDRGMRLAAEIGIMCGALGKLAQDVALMGQAEVEELSEPQADGRGVCITLPHKHNPVAAQQAMAAVQRVPQRIASMFSCMTPQHERGLGQIQAELAEWNGLLGNAHAAVQALAQSMAAPTVRPERMRAHVAARQGLVASEGLELLLLPRLGRQRTAAMLQDIIHRVRQGQGSMREMLVQSLDQGELPANAIAEGDLDALFDMDTSARLADQRVESLLQDARRRCDALASRPLG</sequence>
<accession>A0ABY6B2I8</accession>
<dbReference type="Gene3D" id="1.10.275.10">
    <property type="entry name" value="Fumarase/aspartase (N-terminal domain)"/>
    <property type="match status" value="1"/>
</dbReference>
<dbReference type="PANTHER" id="PTHR43172:SF2">
    <property type="entry name" value="ADENYLOSUCCINATE LYASE C-TERMINAL DOMAIN-CONTAINING PROTEIN"/>
    <property type="match status" value="1"/>
</dbReference>
<evidence type="ECO:0000313" key="4">
    <source>
        <dbReference type="Proteomes" id="UP001064933"/>
    </source>
</evidence>
<keyword evidence="3" id="KW-0456">Lyase</keyword>
<comment type="similarity">
    <text evidence="1">Belongs to the class-II fumarase/aspartase family.</text>
</comment>
<dbReference type="PANTHER" id="PTHR43172">
    <property type="entry name" value="ADENYLOSUCCINATE LYASE"/>
    <property type="match status" value="1"/>
</dbReference>
<dbReference type="Gene3D" id="1.10.40.30">
    <property type="entry name" value="Fumarase/aspartase (C-terminal domain)"/>
    <property type="match status" value="1"/>
</dbReference>
<dbReference type="Proteomes" id="UP001064933">
    <property type="component" value="Chromosome"/>
</dbReference>
<dbReference type="InterPro" id="IPR022761">
    <property type="entry name" value="Fumarate_lyase_N"/>
</dbReference>
<dbReference type="GO" id="GO:0016829">
    <property type="term" value="F:lyase activity"/>
    <property type="evidence" value="ECO:0007669"/>
    <property type="project" value="UniProtKB-KW"/>
</dbReference>
<dbReference type="RefSeq" id="WP_261759428.1">
    <property type="nucleotide sequence ID" value="NZ_CP104562.2"/>
</dbReference>
<evidence type="ECO:0000256" key="1">
    <source>
        <dbReference type="ARBA" id="ARBA00034772"/>
    </source>
</evidence>
<gene>
    <name evidence="3" type="ORF">N4261_06740</name>
</gene>
<dbReference type="SUPFAM" id="SSF48557">
    <property type="entry name" value="L-aspartase-like"/>
    <property type="match status" value="1"/>
</dbReference>
<dbReference type="PRINTS" id="PR00149">
    <property type="entry name" value="FUMRATELYASE"/>
</dbReference>
<dbReference type="Pfam" id="PF00206">
    <property type="entry name" value="Lyase_1"/>
    <property type="match status" value="1"/>
</dbReference>
<dbReference type="InterPro" id="IPR008948">
    <property type="entry name" value="L-Aspartase-like"/>
</dbReference>
<feature type="domain" description="Fumarate lyase N-terminal" evidence="2">
    <location>
        <begin position="14"/>
        <end position="293"/>
    </location>
</feature>
<dbReference type="Gene3D" id="1.20.200.10">
    <property type="entry name" value="Fumarase/aspartase (Central domain)"/>
    <property type="match status" value="1"/>
</dbReference>
<evidence type="ECO:0000313" key="3">
    <source>
        <dbReference type="EMBL" id="UXH79608.1"/>
    </source>
</evidence>
<reference evidence="3" key="1">
    <citation type="submission" date="2022-10" db="EMBL/GenBank/DDBJ databases">
        <title>Characterization and whole genome sequencing of a new Roseateles species, isolated from fresh water.</title>
        <authorList>
            <person name="Guliayeva D.Y."/>
            <person name="Akhremchuk A.E."/>
            <person name="Sikolenko M.A."/>
            <person name="Valentovich L.N."/>
            <person name="Sidarenka A.V."/>
        </authorList>
    </citation>
    <scope>NUCLEOTIDE SEQUENCE</scope>
    <source>
        <strain evidence="3">BIM B-1768</strain>
    </source>
</reference>
<dbReference type="InterPro" id="IPR000362">
    <property type="entry name" value="Fumarate_lyase_fam"/>
</dbReference>
<protein>
    <submittedName>
        <fullName evidence="3">Lyase family protein</fullName>
    </submittedName>
</protein>
<keyword evidence="4" id="KW-1185">Reference proteome</keyword>